<reference evidence="3" key="1">
    <citation type="submission" date="2017-02" db="EMBL/GenBank/DDBJ databases">
        <authorList>
            <person name="Tafer H."/>
            <person name="Lopandic K."/>
        </authorList>
    </citation>
    <scope>NUCLEOTIDE SEQUENCE [LARGE SCALE GENOMIC DNA]</scope>
    <source>
        <strain evidence="3">CBS 366.77</strain>
    </source>
</reference>
<evidence type="ECO:0000313" key="2">
    <source>
        <dbReference type="EMBL" id="RJE17827.1"/>
    </source>
</evidence>
<dbReference type="EMBL" id="MVGC01000699">
    <property type="protein sequence ID" value="RJE17827.1"/>
    <property type="molecule type" value="Genomic_DNA"/>
</dbReference>
<sequence>MKLLPTLLPLVHLSWMANAAPYANPVLFPNDSEAQAVDASPNSADIALADLEKRVPASCQAIISPIYKVVSSVGFVVFVNGASGLAKRVCKLEDNKKCEEYADIIQDGFNLIWVSGAAYMNGAAAVSSAQELINNSPVRREVSEDDYPAALHTSFIQAMGEYGFSYDSHEASAIPRTGLEERDGQPALVSQMVFRNLRHAGRHHDVAVHHYDDGSGLIHLPHAGQSLGNSTDLHKRFNGAGFKISYTSRPTTTPSRANEGSISQHIATHWGREADAGINELIGFVETGHKANFYWRIIPELEGFGTNYESVDVCGGMAEYL</sequence>
<feature type="chain" id="PRO_5017318706" evidence="1">
    <location>
        <begin position="20"/>
        <end position="321"/>
    </location>
</feature>
<evidence type="ECO:0000256" key="1">
    <source>
        <dbReference type="SAM" id="SignalP"/>
    </source>
</evidence>
<gene>
    <name evidence="2" type="ORF">PHISCL_09837</name>
</gene>
<dbReference type="OrthoDB" id="4726568at2759"/>
<keyword evidence="1" id="KW-0732">Signal</keyword>
<proteinExistence type="predicted"/>
<organism evidence="2 3">
    <name type="scientific">Aspergillus sclerotialis</name>
    <dbReference type="NCBI Taxonomy" id="2070753"/>
    <lineage>
        <taxon>Eukaryota</taxon>
        <taxon>Fungi</taxon>
        <taxon>Dikarya</taxon>
        <taxon>Ascomycota</taxon>
        <taxon>Pezizomycotina</taxon>
        <taxon>Eurotiomycetes</taxon>
        <taxon>Eurotiomycetidae</taxon>
        <taxon>Eurotiales</taxon>
        <taxon>Aspergillaceae</taxon>
        <taxon>Aspergillus</taxon>
        <taxon>Aspergillus subgen. Polypaecilum</taxon>
    </lineage>
</organism>
<comment type="caution">
    <text evidence="2">The sequence shown here is derived from an EMBL/GenBank/DDBJ whole genome shotgun (WGS) entry which is preliminary data.</text>
</comment>
<evidence type="ECO:0000313" key="3">
    <source>
        <dbReference type="Proteomes" id="UP000266188"/>
    </source>
</evidence>
<dbReference type="Proteomes" id="UP000266188">
    <property type="component" value="Unassembled WGS sequence"/>
</dbReference>
<dbReference type="AlphaFoldDB" id="A0A3A2Z972"/>
<feature type="signal peptide" evidence="1">
    <location>
        <begin position="1"/>
        <end position="19"/>
    </location>
</feature>
<protein>
    <submittedName>
        <fullName evidence="2">Uncharacterized protein</fullName>
    </submittedName>
</protein>
<keyword evidence="3" id="KW-1185">Reference proteome</keyword>
<accession>A0A3A2Z972</accession>
<name>A0A3A2Z972_9EURO</name>